<dbReference type="AlphaFoldDB" id="A0A512AVA8"/>
<dbReference type="GO" id="GO:0009360">
    <property type="term" value="C:DNA polymerase III complex"/>
    <property type="evidence" value="ECO:0007669"/>
    <property type="project" value="InterPro"/>
</dbReference>
<reference evidence="10 11" key="1">
    <citation type="submission" date="2019-07" db="EMBL/GenBank/DDBJ databases">
        <title>Whole genome shotgun sequence of Adhaeribacter aerolatus NBRC 106133.</title>
        <authorList>
            <person name="Hosoyama A."/>
            <person name="Uohara A."/>
            <person name="Ohji S."/>
            <person name="Ichikawa N."/>
        </authorList>
    </citation>
    <scope>NUCLEOTIDE SEQUENCE [LARGE SCALE GENOMIC DNA]</scope>
    <source>
        <strain evidence="10 11">NBRC 106133</strain>
    </source>
</reference>
<protein>
    <recommendedName>
        <fullName evidence="2">DNA polymerase III subunit delta</fullName>
        <ecNumber evidence="1">2.7.7.7</ecNumber>
    </recommendedName>
</protein>
<dbReference type="InterPro" id="IPR005790">
    <property type="entry name" value="DNA_polIII_delta"/>
</dbReference>
<comment type="catalytic activity">
    <reaction evidence="8">
        <text>DNA(n) + a 2'-deoxyribonucleoside 5'-triphosphate = DNA(n+1) + diphosphate</text>
        <dbReference type="Rhea" id="RHEA:22508"/>
        <dbReference type="Rhea" id="RHEA-COMP:17339"/>
        <dbReference type="Rhea" id="RHEA-COMP:17340"/>
        <dbReference type="ChEBI" id="CHEBI:33019"/>
        <dbReference type="ChEBI" id="CHEBI:61560"/>
        <dbReference type="ChEBI" id="CHEBI:173112"/>
        <dbReference type="EC" id="2.7.7.7"/>
    </reaction>
</comment>
<evidence type="ECO:0000256" key="3">
    <source>
        <dbReference type="ARBA" id="ARBA00022679"/>
    </source>
</evidence>
<evidence type="ECO:0000256" key="7">
    <source>
        <dbReference type="ARBA" id="ARBA00034754"/>
    </source>
</evidence>
<comment type="caution">
    <text evidence="10">The sequence shown here is derived from an EMBL/GenBank/DDBJ whole genome shotgun (WGS) entry which is preliminary data.</text>
</comment>
<dbReference type="PANTHER" id="PTHR34388">
    <property type="entry name" value="DNA POLYMERASE III SUBUNIT DELTA"/>
    <property type="match status" value="1"/>
</dbReference>
<name>A0A512AVA8_9BACT</name>
<dbReference type="EMBL" id="BJYS01000007">
    <property type="protein sequence ID" value="GEO03654.1"/>
    <property type="molecule type" value="Genomic_DNA"/>
</dbReference>
<dbReference type="InterPro" id="IPR008921">
    <property type="entry name" value="DNA_pol3_clamp-load_cplx_C"/>
</dbReference>
<dbReference type="SUPFAM" id="SSF48019">
    <property type="entry name" value="post-AAA+ oligomerization domain-like"/>
    <property type="match status" value="1"/>
</dbReference>
<evidence type="ECO:0000313" key="10">
    <source>
        <dbReference type="EMBL" id="GEO03654.1"/>
    </source>
</evidence>
<keyword evidence="3" id="KW-0808">Transferase</keyword>
<dbReference type="Gene3D" id="1.20.272.10">
    <property type="match status" value="1"/>
</dbReference>
<dbReference type="GO" id="GO:0006261">
    <property type="term" value="P:DNA-templated DNA replication"/>
    <property type="evidence" value="ECO:0007669"/>
    <property type="project" value="TreeGrafter"/>
</dbReference>
<evidence type="ECO:0000256" key="2">
    <source>
        <dbReference type="ARBA" id="ARBA00017703"/>
    </source>
</evidence>
<accession>A0A512AVA8</accession>
<dbReference type="Pfam" id="PF06144">
    <property type="entry name" value="DNA_pol3_delta"/>
    <property type="match status" value="1"/>
</dbReference>
<evidence type="ECO:0000256" key="4">
    <source>
        <dbReference type="ARBA" id="ARBA00022695"/>
    </source>
</evidence>
<dbReference type="Proteomes" id="UP000321532">
    <property type="component" value="Unassembled WGS sequence"/>
</dbReference>
<dbReference type="InterPro" id="IPR010372">
    <property type="entry name" value="DNA_pol3_delta_N"/>
</dbReference>
<dbReference type="Gene3D" id="1.10.8.60">
    <property type="match status" value="1"/>
</dbReference>
<dbReference type="PANTHER" id="PTHR34388:SF1">
    <property type="entry name" value="DNA POLYMERASE III SUBUNIT DELTA"/>
    <property type="match status" value="1"/>
</dbReference>
<feature type="domain" description="DNA polymerase III delta N-terminal" evidence="9">
    <location>
        <begin position="19"/>
        <end position="139"/>
    </location>
</feature>
<dbReference type="GO" id="GO:0003677">
    <property type="term" value="F:DNA binding"/>
    <property type="evidence" value="ECO:0007669"/>
    <property type="project" value="InterPro"/>
</dbReference>
<dbReference type="Gene3D" id="3.40.50.300">
    <property type="entry name" value="P-loop containing nucleotide triphosphate hydrolases"/>
    <property type="match status" value="1"/>
</dbReference>
<dbReference type="RefSeq" id="WP_146896234.1">
    <property type="nucleotide sequence ID" value="NZ_BJYS01000007.1"/>
</dbReference>
<sequence>MTADEILVKLRNKQYAPIYFLQGEEPYYIDLIANFIEEKVLSESEKGFNQVVLYGKDVDIATILLQAKRYPMMAERQVVIVKEAQATADIDKESGIKQLEAYFQNPLPSTVLVFCYKHKVLDGRKAFAKTVNKHAVLLTTKKLYDNQVPAWINSYIKNKGLQINPKATMLLSEYIGADISRLANEIDKLAINLKEGQTISENLVQENVGISKDYNIFELQTALINQDVLKANRIVNYFEANPKNNPLIPNITLLFSFFTKLLCLHASPDKSESAISKSLGNRSFLVKEYVQAMRLFNYGRTVQIIHFIRQADLQSKGIEGGNMGDGEILRELVFKILHPIPEEVLAV</sequence>
<evidence type="ECO:0000256" key="1">
    <source>
        <dbReference type="ARBA" id="ARBA00012417"/>
    </source>
</evidence>
<evidence type="ECO:0000259" key="9">
    <source>
        <dbReference type="Pfam" id="PF06144"/>
    </source>
</evidence>
<organism evidence="10 11">
    <name type="scientific">Adhaeribacter aerolatus</name>
    <dbReference type="NCBI Taxonomy" id="670289"/>
    <lineage>
        <taxon>Bacteria</taxon>
        <taxon>Pseudomonadati</taxon>
        <taxon>Bacteroidota</taxon>
        <taxon>Cytophagia</taxon>
        <taxon>Cytophagales</taxon>
        <taxon>Hymenobacteraceae</taxon>
        <taxon>Adhaeribacter</taxon>
    </lineage>
</organism>
<keyword evidence="5" id="KW-0235">DNA replication</keyword>
<keyword evidence="11" id="KW-1185">Reference proteome</keyword>
<dbReference type="EC" id="2.7.7.7" evidence="1"/>
<keyword evidence="4" id="KW-0548">Nucleotidyltransferase</keyword>
<gene>
    <name evidence="10" type="ORF">AAE02nite_13180</name>
</gene>
<dbReference type="GO" id="GO:0003887">
    <property type="term" value="F:DNA-directed DNA polymerase activity"/>
    <property type="evidence" value="ECO:0007669"/>
    <property type="project" value="UniProtKB-KW"/>
</dbReference>
<dbReference type="NCBIfam" id="TIGR01128">
    <property type="entry name" value="holA"/>
    <property type="match status" value="1"/>
</dbReference>
<dbReference type="OrthoDB" id="1172326at2"/>
<evidence type="ECO:0000256" key="6">
    <source>
        <dbReference type="ARBA" id="ARBA00022932"/>
    </source>
</evidence>
<evidence type="ECO:0000313" key="11">
    <source>
        <dbReference type="Proteomes" id="UP000321532"/>
    </source>
</evidence>
<proteinExistence type="inferred from homology"/>
<evidence type="ECO:0000256" key="5">
    <source>
        <dbReference type="ARBA" id="ARBA00022705"/>
    </source>
</evidence>
<dbReference type="SUPFAM" id="SSF52540">
    <property type="entry name" value="P-loop containing nucleoside triphosphate hydrolases"/>
    <property type="match status" value="1"/>
</dbReference>
<comment type="similarity">
    <text evidence="7">Belongs to the DNA polymerase HolA subunit family.</text>
</comment>
<keyword evidence="6" id="KW-0239">DNA-directed DNA polymerase</keyword>
<evidence type="ECO:0000256" key="8">
    <source>
        <dbReference type="ARBA" id="ARBA00049244"/>
    </source>
</evidence>
<dbReference type="InterPro" id="IPR027417">
    <property type="entry name" value="P-loop_NTPase"/>
</dbReference>